<name>A0A1H9VQP4_9ACTN</name>
<dbReference type="AlphaFoldDB" id="A0A1H9VQP4"/>
<dbReference type="Proteomes" id="UP000182841">
    <property type="component" value="Unassembled WGS sequence"/>
</dbReference>
<proteinExistence type="predicted"/>
<accession>A0A1H9VQP4</accession>
<reference evidence="2" key="1">
    <citation type="submission" date="2016-10" db="EMBL/GenBank/DDBJ databases">
        <authorList>
            <person name="Varghese N."/>
            <person name="Submissions S."/>
        </authorList>
    </citation>
    <scope>NUCLEOTIDE SEQUENCE [LARGE SCALE GENOMIC DNA]</scope>
    <source>
        <strain evidence="2">CGMCC 4.6825</strain>
    </source>
</reference>
<keyword evidence="2" id="KW-1185">Reference proteome</keyword>
<evidence type="ECO:0000313" key="1">
    <source>
        <dbReference type="EMBL" id="SES23878.1"/>
    </source>
</evidence>
<dbReference type="STRING" id="943816.AN217_23070"/>
<organism evidence="1 2">
    <name type="scientific">Streptomyces qinglanensis</name>
    <dbReference type="NCBI Taxonomy" id="943816"/>
    <lineage>
        <taxon>Bacteria</taxon>
        <taxon>Bacillati</taxon>
        <taxon>Actinomycetota</taxon>
        <taxon>Actinomycetes</taxon>
        <taxon>Kitasatosporales</taxon>
        <taxon>Streptomycetaceae</taxon>
        <taxon>Streptomyces</taxon>
    </lineage>
</organism>
<dbReference type="EMBL" id="FOGO01000013">
    <property type="protein sequence ID" value="SES23878.1"/>
    <property type="molecule type" value="Genomic_DNA"/>
</dbReference>
<dbReference type="RefSeq" id="WP_239502225.1">
    <property type="nucleotide sequence ID" value="NZ_FOGO01000013.1"/>
</dbReference>
<gene>
    <name evidence="1" type="ORF">SAMN05421870_1136</name>
</gene>
<evidence type="ECO:0000313" key="2">
    <source>
        <dbReference type="Proteomes" id="UP000182841"/>
    </source>
</evidence>
<sequence>MTEQAQGAAALNAVIADAASGIALALRGEGDPYALTRTLPQEDALSPAAVRVLGADALAPYALDGGRGADGAGSADAAMVRQALTAFPPGDDPAAVSTWSYRGLVEATRALLPAHAAQLPPAPDPADDWLDTEPWPRLSHRVSQLASLALPGLAGALTDRLSGRTEDLARGFVRAVRRRDWQQAAGLGRWLARLPQTPPSLGLDSGLRFVQQMSGDPRAAVHLTAARTFFGRGR</sequence>
<protein>
    <submittedName>
        <fullName evidence="1">Uncharacterized protein</fullName>
    </submittedName>
</protein>